<dbReference type="PANTHER" id="PTHR47074">
    <property type="entry name" value="BNAC02G40300D PROTEIN"/>
    <property type="match status" value="1"/>
</dbReference>
<gene>
    <name evidence="1" type="ORF">RCOM_1225040</name>
</gene>
<organism evidence="1 2">
    <name type="scientific">Ricinus communis</name>
    <name type="common">Castor bean</name>
    <dbReference type="NCBI Taxonomy" id="3988"/>
    <lineage>
        <taxon>Eukaryota</taxon>
        <taxon>Viridiplantae</taxon>
        <taxon>Streptophyta</taxon>
        <taxon>Embryophyta</taxon>
        <taxon>Tracheophyta</taxon>
        <taxon>Spermatophyta</taxon>
        <taxon>Magnoliopsida</taxon>
        <taxon>eudicotyledons</taxon>
        <taxon>Gunneridae</taxon>
        <taxon>Pentapetalae</taxon>
        <taxon>rosids</taxon>
        <taxon>fabids</taxon>
        <taxon>Malpighiales</taxon>
        <taxon>Euphorbiaceae</taxon>
        <taxon>Acalyphoideae</taxon>
        <taxon>Acalypheae</taxon>
        <taxon>Ricinus</taxon>
    </lineage>
</organism>
<protein>
    <recommendedName>
        <fullName evidence="3">RNase H type-1 domain-containing protein</fullName>
    </recommendedName>
</protein>
<proteinExistence type="predicted"/>
<dbReference type="InParanoid" id="B9SFR6"/>
<dbReference type="AlphaFoldDB" id="B9SFR6"/>
<dbReference type="PANTHER" id="PTHR47074:SF11">
    <property type="entry name" value="REVERSE TRANSCRIPTASE-LIKE PROTEIN"/>
    <property type="match status" value="1"/>
</dbReference>
<reference evidence="2" key="1">
    <citation type="journal article" date="2010" name="Nat. Biotechnol.">
        <title>Draft genome sequence of the oilseed species Ricinus communis.</title>
        <authorList>
            <person name="Chan A.P."/>
            <person name="Crabtree J."/>
            <person name="Zhao Q."/>
            <person name="Lorenzi H."/>
            <person name="Orvis J."/>
            <person name="Puiu D."/>
            <person name="Melake-Berhan A."/>
            <person name="Jones K.M."/>
            <person name="Redman J."/>
            <person name="Chen G."/>
            <person name="Cahoon E.B."/>
            <person name="Gedil M."/>
            <person name="Stanke M."/>
            <person name="Haas B.J."/>
            <person name="Wortman J.R."/>
            <person name="Fraser-Liggett C.M."/>
            <person name="Ravel J."/>
            <person name="Rabinowicz P.D."/>
        </authorList>
    </citation>
    <scope>NUCLEOTIDE SEQUENCE [LARGE SCALE GENOMIC DNA]</scope>
    <source>
        <strain evidence="2">cv. Hale</strain>
    </source>
</reference>
<dbReference type="InterPro" id="IPR052929">
    <property type="entry name" value="RNase_H-like_EbsB-rel"/>
</dbReference>
<keyword evidence="2" id="KW-1185">Reference proteome</keyword>
<sequence length="107" mass="11678">MDQILDSRWVPPQDGWMKINTDTSFHGNGSWGLGAIIRDSRGDVQVASNMVLRCGCGFEEAKAMIIVLESNCLTVVVKLKDPKESINEVGSIIQSIKEQSAVLSSVQ</sequence>
<accession>B9SFR6</accession>
<evidence type="ECO:0008006" key="3">
    <source>
        <dbReference type="Google" id="ProtNLM"/>
    </source>
</evidence>
<evidence type="ECO:0000313" key="2">
    <source>
        <dbReference type="Proteomes" id="UP000008311"/>
    </source>
</evidence>
<dbReference type="EMBL" id="EQ973946">
    <property type="protein sequence ID" value="EEF37555.1"/>
    <property type="molecule type" value="Genomic_DNA"/>
</dbReference>
<evidence type="ECO:0000313" key="1">
    <source>
        <dbReference type="EMBL" id="EEF37555.1"/>
    </source>
</evidence>
<name>B9SFR6_RICCO</name>
<dbReference type="Proteomes" id="UP000008311">
    <property type="component" value="Unassembled WGS sequence"/>
</dbReference>